<evidence type="ECO:0000256" key="1">
    <source>
        <dbReference type="SAM" id="MobiDB-lite"/>
    </source>
</evidence>
<accession>A0AAV4X087</accession>
<keyword evidence="3" id="KW-1185">Reference proteome</keyword>
<feature type="compositionally biased region" description="Basic and acidic residues" evidence="1">
    <location>
        <begin position="44"/>
        <end position="57"/>
    </location>
</feature>
<dbReference type="Proteomes" id="UP001054945">
    <property type="component" value="Unassembled WGS sequence"/>
</dbReference>
<feature type="region of interest" description="Disordered" evidence="1">
    <location>
        <begin position="27"/>
        <end position="76"/>
    </location>
</feature>
<sequence length="118" mass="12996">MQQDTVTLLPCTKPNSPFLQQTVLPRASGKRWTKKPGALNKDLPAPREIKDEGETRKTGNNYNLKGVHVGAQPHRKPRAVELAAAQLSRVYSPPPPKLTSQEMSVFLDRKISGELGGK</sequence>
<name>A0AAV4X087_CAEEX</name>
<gene>
    <name evidence="2" type="ORF">CEXT_234141</name>
</gene>
<organism evidence="2 3">
    <name type="scientific">Caerostris extrusa</name>
    <name type="common">Bark spider</name>
    <name type="synonym">Caerostris bankana</name>
    <dbReference type="NCBI Taxonomy" id="172846"/>
    <lineage>
        <taxon>Eukaryota</taxon>
        <taxon>Metazoa</taxon>
        <taxon>Ecdysozoa</taxon>
        <taxon>Arthropoda</taxon>
        <taxon>Chelicerata</taxon>
        <taxon>Arachnida</taxon>
        <taxon>Araneae</taxon>
        <taxon>Araneomorphae</taxon>
        <taxon>Entelegynae</taxon>
        <taxon>Araneoidea</taxon>
        <taxon>Araneidae</taxon>
        <taxon>Caerostris</taxon>
    </lineage>
</organism>
<reference evidence="2 3" key="1">
    <citation type="submission" date="2021-06" db="EMBL/GenBank/DDBJ databases">
        <title>Caerostris extrusa draft genome.</title>
        <authorList>
            <person name="Kono N."/>
            <person name="Arakawa K."/>
        </authorList>
    </citation>
    <scope>NUCLEOTIDE SEQUENCE [LARGE SCALE GENOMIC DNA]</scope>
</reference>
<comment type="caution">
    <text evidence="2">The sequence shown here is derived from an EMBL/GenBank/DDBJ whole genome shotgun (WGS) entry which is preliminary data.</text>
</comment>
<dbReference type="AlphaFoldDB" id="A0AAV4X087"/>
<dbReference type="EMBL" id="BPLR01017074">
    <property type="protein sequence ID" value="GIY88552.1"/>
    <property type="molecule type" value="Genomic_DNA"/>
</dbReference>
<evidence type="ECO:0000313" key="3">
    <source>
        <dbReference type="Proteomes" id="UP001054945"/>
    </source>
</evidence>
<proteinExistence type="predicted"/>
<protein>
    <submittedName>
        <fullName evidence="2">Uncharacterized protein</fullName>
    </submittedName>
</protein>
<evidence type="ECO:0000313" key="2">
    <source>
        <dbReference type="EMBL" id="GIY88552.1"/>
    </source>
</evidence>